<comment type="similarity">
    <text evidence="2">Belongs to the ku80 family.</text>
</comment>
<dbReference type="Gene3D" id="2.40.290.10">
    <property type="match status" value="1"/>
</dbReference>
<dbReference type="InterPro" id="IPR041232">
    <property type="entry name" value="NPL"/>
</dbReference>
<feature type="compositionally biased region" description="Basic and acidic residues" evidence="12">
    <location>
        <begin position="583"/>
        <end position="597"/>
    </location>
</feature>
<evidence type="ECO:0000256" key="11">
    <source>
        <dbReference type="ARBA" id="ARBA00023242"/>
    </source>
</evidence>
<accession>A0A9Q0QYZ4</accession>
<dbReference type="GO" id="GO:0003678">
    <property type="term" value="F:DNA helicase activity"/>
    <property type="evidence" value="ECO:0007669"/>
    <property type="project" value="InterPro"/>
</dbReference>
<comment type="caution">
    <text evidence="17">The sequence shown here is derived from an EMBL/GenBank/DDBJ whole genome shotgun (WGS) entry which is preliminary data.</text>
</comment>
<dbReference type="OrthoDB" id="1866936at2759"/>
<dbReference type="InterPro" id="IPR014893">
    <property type="entry name" value="Ku_PK_bind"/>
</dbReference>
<evidence type="ECO:0000256" key="3">
    <source>
        <dbReference type="ARBA" id="ARBA00022741"/>
    </source>
</evidence>
<keyword evidence="8" id="KW-0238">DNA-binding</keyword>
<feature type="compositionally biased region" description="Polar residues" evidence="12">
    <location>
        <begin position="539"/>
        <end position="548"/>
    </location>
</feature>
<dbReference type="InterPro" id="IPR016194">
    <property type="entry name" value="SPOC-like_C_dom_sf"/>
</dbReference>
<keyword evidence="6" id="KW-0347">Helicase</keyword>
<evidence type="ECO:0000256" key="4">
    <source>
        <dbReference type="ARBA" id="ARBA00022763"/>
    </source>
</evidence>
<dbReference type="AlphaFoldDB" id="A0A9Q0QYZ4"/>
<feature type="region of interest" description="Disordered" evidence="12">
    <location>
        <begin position="196"/>
        <end position="225"/>
    </location>
</feature>
<feature type="compositionally biased region" description="Basic and acidic residues" evidence="12">
    <location>
        <begin position="519"/>
        <end position="538"/>
    </location>
</feature>
<comment type="subcellular location">
    <subcellularLocation>
        <location evidence="1">Nucleus</location>
    </subcellularLocation>
</comment>
<feature type="domain" description="Ku" evidence="13">
    <location>
        <begin position="2"/>
        <end position="105"/>
    </location>
</feature>
<dbReference type="FunFam" id="1.10.1600.10:FF:000002">
    <property type="entry name" value="X-ray repair cross-complementing protein 5"/>
    <property type="match status" value="1"/>
</dbReference>
<feature type="domain" description="Ku C-terminal" evidence="15">
    <location>
        <begin position="241"/>
        <end position="356"/>
    </location>
</feature>
<dbReference type="PANTHER" id="PTHR12604:SF4">
    <property type="entry name" value="X-RAY REPAIR CROSS-COMPLEMENTING PROTEIN 5"/>
    <property type="match status" value="1"/>
</dbReference>
<dbReference type="Gene3D" id="2.60.120.340">
    <property type="entry name" value="Nucleoplasmin core domain"/>
    <property type="match status" value="1"/>
</dbReference>
<name>A0A9Q0QYZ4_9MAGN</name>
<evidence type="ECO:0000256" key="1">
    <source>
        <dbReference type="ARBA" id="ARBA00004123"/>
    </source>
</evidence>
<evidence type="ECO:0000256" key="9">
    <source>
        <dbReference type="ARBA" id="ARBA00023172"/>
    </source>
</evidence>
<dbReference type="Proteomes" id="UP001141806">
    <property type="component" value="Unassembled WGS sequence"/>
</dbReference>
<evidence type="ECO:0000256" key="2">
    <source>
        <dbReference type="ARBA" id="ARBA00007726"/>
    </source>
</evidence>
<dbReference type="Pfam" id="PF03730">
    <property type="entry name" value="Ku_C"/>
    <property type="match status" value="1"/>
</dbReference>
<evidence type="ECO:0000259" key="16">
    <source>
        <dbReference type="Pfam" id="PF17800"/>
    </source>
</evidence>
<dbReference type="GO" id="GO:0042162">
    <property type="term" value="F:telomeric DNA binding"/>
    <property type="evidence" value="ECO:0007669"/>
    <property type="project" value="InterPro"/>
</dbReference>
<organism evidence="17 18">
    <name type="scientific">Protea cynaroides</name>
    <dbReference type="NCBI Taxonomy" id="273540"/>
    <lineage>
        <taxon>Eukaryota</taxon>
        <taxon>Viridiplantae</taxon>
        <taxon>Streptophyta</taxon>
        <taxon>Embryophyta</taxon>
        <taxon>Tracheophyta</taxon>
        <taxon>Spermatophyta</taxon>
        <taxon>Magnoliopsida</taxon>
        <taxon>Proteales</taxon>
        <taxon>Proteaceae</taxon>
        <taxon>Protea</taxon>
    </lineage>
</organism>
<keyword evidence="9" id="KW-0233">DNA recombination</keyword>
<evidence type="ECO:0000256" key="12">
    <source>
        <dbReference type="SAM" id="MobiDB-lite"/>
    </source>
</evidence>
<dbReference type="GO" id="GO:0003684">
    <property type="term" value="F:damaged DNA binding"/>
    <property type="evidence" value="ECO:0007669"/>
    <property type="project" value="InterPro"/>
</dbReference>
<dbReference type="GO" id="GO:0006303">
    <property type="term" value="P:double-strand break repair via nonhomologous end joining"/>
    <property type="evidence" value="ECO:0007669"/>
    <property type="project" value="InterPro"/>
</dbReference>
<evidence type="ECO:0000256" key="10">
    <source>
        <dbReference type="ARBA" id="ARBA00023204"/>
    </source>
</evidence>
<dbReference type="GO" id="GO:0003690">
    <property type="term" value="F:double-stranded DNA binding"/>
    <property type="evidence" value="ECO:0007669"/>
    <property type="project" value="TreeGrafter"/>
</dbReference>
<dbReference type="InterPro" id="IPR036494">
    <property type="entry name" value="Ku_C_sf"/>
</dbReference>
<evidence type="ECO:0000259" key="13">
    <source>
        <dbReference type="Pfam" id="PF02735"/>
    </source>
</evidence>
<evidence type="ECO:0000256" key="6">
    <source>
        <dbReference type="ARBA" id="ARBA00022806"/>
    </source>
</evidence>
<feature type="region of interest" description="Disordered" evidence="12">
    <location>
        <begin position="497"/>
        <end position="548"/>
    </location>
</feature>
<evidence type="ECO:0000256" key="7">
    <source>
        <dbReference type="ARBA" id="ARBA00022840"/>
    </source>
</evidence>
<evidence type="ECO:0008006" key="19">
    <source>
        <dbReference type="Google" id="ProtNLM"/>
    </source>
</evidence>
<keyword evidence="18" id="KW-1185">Reference proteome</keyword>
<dbReference type="SUPFAM" id="SSF100939">
    <property type="entry name" value="SPOC domain-like"/>
    <property type="match status" value="1"/>
</dbReference>
<dbReference type="GO" id="GO:0043564">
    <property type="term" value="C:Ku70:Ku80 complex"/>
    <property type="evidence" value="ECO:0007669"/>
    <property type="project" value="InterPro"/>
</dbReference>
<dbReference type="GO" id="GO:0016787">
    <property type="term" value="F:hydrolase activity"/>
    <property type="evidence" value="ECO:0007669"/>
    <property type="project" value="UniProtKB-KW"/>
</dbReference>
<reference evidence="17" key="1">
    <citation type="journal article" date="2023" name="Plant J.">
        <title>The genome of the king protea, Protea cynaroides.</title>
        <authorList>
            <person name="Chang J."/>
            <person name="Duong T.A."/>
            <person name="Schoeman C."/>
            <person name="Ma X."/>
            <person name="Roodt D."/>
            <person name="Barker N."/>
            <person name="Li Z."/>
            <person name="Van de Peer Y."/>
            <person name="Mizrachi E."/>
        </authorList>
    </citation>
    <scope>NUCLEOTIDE SEQUENCE</scope>
    <source>
        <tissue evidence="17">Young leaves</tissue>
    </source>
</reference>
<dbReference type="Pfam" id="PF17800">
    <property type="entry name" value="NPL"/>
    <property type="match status" value="1"/>
</dbReference>
<evidence type="ECO:0000256" key="8">
    <source>
        <dbReference type="ARBA" id="ARBA00023125"/>
    </source>
</evidence>
<protein>
    <recommendedName>
        <fullName evidence="19">Ku domain-containing protein</fullName>
    </recommendedName>
</protein>
<evidence type="ECO:0000313" key="17">
    <source>
        <dbReference type="EMBL" id="KAJ4976962.1"/>
    </source>
</evidence>
<dbReference type="InterPro" id="IPR005160">
    <property type="entry name" value="Ku_C"/>
</dbReference>
<feature type="domain" description="Nucleoplasmin-like" evidence="16">
    <location>
        <begin position="388"/>
        <end position="464"/>
    </location>
</feature>
<feature type="domain" description="Ku70/Ku80 C-terminal arm" evidence="14">
    <location>
        <begin position="127"/>
        <end position="204"/>
    </location>
</feature>
<dbReference type="EMBL" id="JAMYWD010000003">
    <property type="protein sequence ID" value="KAJ4976962.1"/>
    <property type="molecule type" value="Genomic_DNA"/>
</dbReference>
<keyword evidence="4" id="KW-0227">DNA damage</keyword>
<keyword evidence="7" id="KW-0067">ATP-binding</keyword>
<keyword evidence="5" id="KW-0378">Hydrolase</keyword>
<dbReference type="GO" id="GO:0005524">
    <property type="term" value="F:ATP binding"/>
    <property type="evidence" value="ECO:0007669"/>
    <property type="project" value="UniProtKB-KW"/>
</dbReference>
<keyword evidence="11" id="KW-0539">Nucleus</keyword>
<keyword evidence="10" id="KW-0234">DNA repair</keyword>
<evidence type="ECO:0000259" key="14">
    <source>
        <dbReference type="Pfam" id="PF03730"/>
    </source>
</evidence>
<feature type="region of interest" description="Disordered" evidence="12">
    <location>
        <begin position="567"/>
        <end position="625"/>
    </location>
</feature>
<dbReference type="GO" id="GO:0000723">
    <property type="term" value="P:telomere maintenance"/>
    <property type="evidence" value="ECO:0007669"/>
    <property type="project" value="InterPro"/>
</dbReference>
<dbReference type="Pfam" id="PF02735">
    <property type="entry name" value="Ku"/>
    <property type="match status" value="1"/>
</dbReference>
<evidence type="ECO:0000259" key="15">
    <source>
        <dbReference type="Pfam" id="PF08785"/>
    </source>
</evidence>
<evidence type="ECO:0000256" key="5">
    <source>
        <dbReference type="ARBA" id="ARBA00022801"/>
    </source>
</evidence>
<dbReference type="GO" id="GO:0006310">
    <property type="term" value="P:DNA recombination"/>
    <property type="evidence" value="ECO:0007669"/>
    <property type="project" value="UniProtKB-KW"/>
</dbReference>
<dbReference type="InterPro" id="IPR006164">
    <property type="entry name" value="DNA_bd_Ku70/Ku80"/>
</dbReference>
<dbReference type="Gene3D" id="1.10.1600.10">
    <property type="match status" value="1"/>
</dbReference>
<keyword evidence="3" id="KW-0547">Nucleotide-binding</keyword>
<proteinExistence type="inferred from homology"/>
<dbReference type="SUPFAM" id="SSF101420">
    <property type="entry name" value="C-terminal domain of Ku80"/>
    <property type="match status" value="1"/>
</dbReference>
<dbReference type="Gene3D" id="1.25.40.240">
    <property type="entry name" value="Ku, C-terminal domain"/>
    <property type="match status" value="1"/>
</dbReference>
<sequence length="625" mass="70548">MRHYYMKDVYIFIPEPGNTKAIQAVSAIARAMKETNKVAILRCVWRQGQGNVVVGVLTPNLSNQDNIPDSFYFNVLPFAEDVREFQFPSFSSFPSSWQPNEQQQEAADNLVKMLDLAPPGKEEALHPDFTPNPVLERFYRFLELKSKLPDAMVPPLDDTLKRITEPDPELLSQNKSVIDEFCKQFELKENPKIKKSSRRLWREKPSRSNEEENVGDITDGQSGSVIKNEPSIKVERIGDWTPVQDFEAIMSRRDSTEWVNKAISDMKGFIFKLVENSYEHDSCEKVLECLTSLRKGCILEQEPTQFNNFIRDLYMFCQKNNISGICELLASKQVKLITKAEAIDSDVTEDEARNFLIKTEPMLDCNRFDEKQLLDEWLMLYQTCTTRGVELKPGKPYINRYDDALGRLHVCRATLGLGKPTKTILVQCNVGKKSAIVLCSLIPDKTESCSLGLEFEEDDDVVFSDDFDSCRENIAAETKAKDSTDYGTGGFHDDHCVHSTDHEAFPPSPVPNSGVANKEILDDDKLPKENGNNKHSSEKGQQSNFDYSGSSQCQIVVGVGAGASVLEREDDDSVPTIIQNSEAKLKEKKDKEIAKEGKNKRKHVSDQVSGLRRKFDTVQVGDPEG</sequence>
<dbReference type="InterPro" id="IPR024193">
    <property type="entry name" value="Ku80"/>
</dbReference>
<dbReference type="CDD" id="cd00873">
    <property type="entry name" value="KU80"/>
    <property type="match status" value="1"/>
</dbReference>
<dbReference type="PANTHER" id="PTHR12604">
    <property type="entry name" value="KU AUTOANTIGEN DNA HELICASE"/>
    <property type="match status" value="1"/>
</dbReference>
<dbReference type="Pfam" id="PF08785">
    <property type="entry name" value="Ku_PK_bind"/>
    <property type="match status" value="1"/>
</dbReference>
<evidence type="ECO:0000313" key="18">
    <source>
        <dbReference type="Proteomes" id="UP001141806"/>
    </source>
</evidence>
<feature type="compositionally biased region" description="Basic and acidic residues" evidence="12">
    <location>
        <begin position="200"/>
        <end position="210"/>
    </location>
</feature>
<gene>
    <name evidence="17" type="ORF">NE237_002068</name>
</gene>